<evidence type="ECO:0000313" key="3">
    <source>
        <dbReference type="EMBL" id="QDZ38962.1"/>
    </source>
</evidence>
<dbReference type="SUPFAM" id="SSF48295">
    <property type="entry name" value="TrpR-like"/>
    <property type="match status" value="1"/>
</dbReference>
<evidence type="ECO:0000256" key="1">
    <source>
        <dbReference type="SAM" id="MobiDB-lite"/>
    </source>
</evidence>
<dbReference type="InterPro" id="IPR055247">
    <property type="entry name" value="InsJ-like_HTH"/>
</dbReference>
<dbReference type="Gene3D" id="1.10.10.10">
    <property type="entry name" value="Winged helix-like DNA-binding domain superfamily/Winged helix DNA-binding domain"/>
    <property type="match status" value="1"/>
</dbReference>
<dbReference type="Pfam" id="PF13518">
    <property type="entry name" value="HTH_28"/>
    <property type="match status" value="1"/>
</dbReference>
<evidence type="ECO:0000259" key="2">
    <source>
        <dbReference type="Pfam" id="PF13518"/>
    </source>
</evidence>
<dbReference type="AlphaFoldDB" id="A0A5B8NIG1"/>
<feature type="domain" description="Insertion element IS150 protein InsJ-like helix-turn-helix" evidence="2">
    <location>
        <begin position="18"/>
        <end position="69"/>
    </location>
</feature>
<sequence>MQLKDTRSLPPQAQQEIRKRAVMAVIEKERPQGEVAQDFGVTRTAVNQWVQRYRQGGEAALKACKQGRREHPSLARSNLRFGERSSIAGNDNYSSYS</sequence>
<dbReference type="OrthoDB" id="4426778at2"/>
<organism evidence="3 4">
    <name type="scientific">Euhalothece natronophila Z-M001</name>
    <dbReference type="NCBI Taxonomy" id="522448"/>
    <lineage>
        <taxon>Bacteria</taxon>
        <taxon>Bacillati</taxon>
        <taxon>Cyanobacteriota</taxon>
        <taxon>Cyanophyceae</taxon>
        <taxon>Oscillatoriophycideae</taxon>
        <taxon>Chroococcales</taxon>
        <taxon>Halothecacae</taxon>
        <taxon>Halothece cluster</taxon>
        <taxon>Euhalothece</taxon>
    </lineage>
</organism>
<accession>A0A5B8NIG1</accession>
<evidence type="ECO:0000313" key="4">
    <source>
        <dbReference type="Proteomes" id="UP000318453"/>
    </source>
</evidence>
<proteinExistence type="predicted"/>
<name>A0A5B8NIG1_9CHRO</name>
<dbReference type="RefSeq" id="WP_146294573.1">
    <property type="nucleotide sequence ID" value="NZ_CP042326.1"/>
</dbReference>
<gene>
    <name evidence="3" type="ORF">FRE64_02795</name>
</gene>
<dbReference type="InterPro" id="IPR010921">
    <property type="entry name" value="Trp_repressor/repl_initiator"/>
</dbReference>
<feature type="region of interest" description="Disordered" evidence="1">
    <location>
        <begin position="63"/>
        <end position="97"/>
    </location>
</feature>
<feature type="compositionally biased region" description="Polar residues" evidence="1">
    <location>
        <begin position="87"/>
        <end position="97"/>
    </location>
</feature>
<dbReference type="Proteomes" id="UP000318453">
    <property type="component" value="Chromosome"/>
</dbReference>
<dbReference type="GO" id="GO:0043565">
    <property type="term" value="F:sequence-specific DNA binding"/>
    <property type="evidence" value="ECO:0007669"/>
    <property type="project" value="InterPro"/>
</dbReference>
<dbReference type="InterPro" id="IPR036388">
    <property type="entry name" value="WH-like_DNA-bd_sf"/>
</dbReference>
<protein>
    <submittedName>
        <fullName evidence="3">Helix-turn-helix domain-containing protein</fullName>
    </submittedName>
</protein>
<reference evidence="3" key="1">
    <citation type="submission" date="2019-08" db="EMBL/GenBank/DDBJ databases">
        <title>Carotenoids and Carotenoid Binding Proteins in the Halophilic Cyanobacterium Euhalothece sp. ZM00.</title>
        <authorList>
            <person name="Cho S.M."/>
            <person name="Song J.Y."/>
            <person name="Park Y.-I."/>
        </authorList>
    </citation>
    <scope>NUCLEOTIDE SEQUENCE [LARGE SCALE GENOMIC DNA]</scope>
    <source>
        <strain evidence="3">Z-M001</strain>
    </source>
</reference>
<dbReference type="EMBL" id="CP042326">
    <property type="protein sequence ID" value="QDZ38962.1"/>
    <property type="molecule type" value="Genomic_DNA"/>
</dbReference>
<dbReference type="KEGG" id="enn:FRE64_02795"/>
<keyword evidence="4" id="KW-1185">Reference proteome</keyword>